<dbReference type="Proteomes" id="UP000249396">
    <property type="component" value="Unassembled WGS sequence"/>
</dbReference>
<dbReference type="InterPro" id="IPR025522">
    <property type="entry name" value="DUF4410"/>
</dbReference>
<dbReference type="AlphaFoldDB" id="A0A2W4R6N0"/>
<evidence type="ECO:0000313" key="3">
    <source>
        <dbReference type="Proteomes" id="UP000249396"/>
    </source>
</evidence>
<protein>
    <recommendedName>
        <fullName evidence="4">DUF4410 domain-containing protein</fullName>
    </recommendedName>
</protein>
<proteinExistence type="predicted"/>
<gene>
    <name evidence="2" type="ORF">DM484_11185</name>
</gene>
<feature type="chain" id="PRO_5015839051" description="DUF4410 domain-containing protein" evidence="1">
    <location>
        <begin position="29"/>
        <end position="235"/>
    </location>
</feature>
<sequence>MKTLTRIVPCAFFLILLAGCASSSHVTARQEYQGGKIARPGHVLVYDFAATAADVPPDSAVAGQYAQNMPQSQEQIAAGRKAGAEIAQILTDEIRKMGLPAEQATQSAQPQIGDLVIRGYILSVDEGDAAKRVAVGFGSGASHLKTAVEGYLMTDKGLKRMGSGTDESGGSKSPGTAMALAGAVATGNPAGLIISTAMKAHAEASGSSKVSGRAEDTAKEIAKELKKKFKQQGWI</sequence>
<name>A0A2W4R6N0_9GAMM</name>
<feature type="signal peptide" evidence="1">
    <location>
        <begin position="1"/>
        <end position="28"/>
    </location>
</feature>
<comment type="caution">
    <text evidence="2">The sequence shown here is derived from an EMBL/GenBank/DDBJ whole genome shotgun (WGS) entry which is preliminary data.</text>
</comment>
<reference evidence="2 3" key="1">
    <citation type="journal article" date="2018" name="Aquat. Microb. Ecol.">
        <title>Gammaproteobacterial methanotrophs dominate.</title>
        <authorList>
            <person name="Rissanen A.J."/>
            <person name="Saarenheimo J."/>
            <person name="Tiirola M."/>
            <person name="Peura S."/>
            <person name="Aalto S.L."/>
            <person name="Karvinen A."/>
            <person name="Nykanen H."/>
        </authorList>
    </citation>
    <scope>NUCLEOTIDE SEQUENCE [LARGE SCALE GENOMIC DNA]</scope>
    <source>
        <strain evidence="2">AMbin10</strain>
    </source>
</reference>
<evidence type="ECO:0008006" key="4">
    <source>
        <dbReference type="Google" id="ProtNLM"/>
    </source>
</evidence>
<dbReference type="EMBL" id="QJPH01000296">
    <property type="protein sequence ID" value="PZN79572.1"/>
    <property type="molecule type" value="Genomic_DNA"/>
</dbReference>
<accession>A0A2W4R6N0</accession>
<evidence type="ECO:0000256" key="1">
    <source>
        <dbReference type="SAM" id="SignalP"/>
    </source>
</evidence>
<organism evidence="2 3">
    <name type="scientific">Candidatus Methylumidiphilus alinenensis</name>
    <dbReference type="NCBI Taxonomy" id="2202197"/>
    <lineage>
        <taxon>Bacteria</taxon>
        <taxon>Pseudomonadati</taxon>
        <taxon>Pseudomonadota</taxon>
        <taxon>Gammaproteobacteria</taxon>
        <taxon>Methylococcales</taxon>
        <taxon>Candidatus Methylumidiphilus</taxon>
    </lineage>
</organism>
<dbReference type="Pfam" id="PF14366">
    <property type="entry name" value="DUF4410"/>
    <property type="match status" value="1"/>
</dbReference>
<keyword evidence="1" id="KW-0732">Signal</keyword>
<evidence type="ECO:0000313" key="2">
    <source>
        <dbReference type="EMBL" id="PZN79572.1"/>
    </source>
</evidence>
<dbReference type="PROSITE" id="PS51257">
    <property type="entry name" value="PROKAR_LIPOPROTEIN"/>
    <property type="match status" value="1"/>
</dbReference>